<keyword evidence="2" id="KW-0378">Hydrolase</keyword>
<accession>A0A1Y5PTG2</accession>
<name>A0A1Y5PTG2_9MYCO</name>
<dbReference type="PANTHER" id="PTHR46623:SF10">
    <property type="entry name" value="CARBOXYMETHYLENEBUTENOLIDASE HOMOLOG"/>
    <property type="match status" value="1"/>
</dbReference>
<evidence type="ECO:0000313" key="2">
    <source>
        <dbReference type="EMBL" id="SBS79178.1"/>
    </source>
</evidence>
<dbReference type="InterPro" id="IPR029058">
    <property type="entry name" value="AB_hydrolase_fold"/>
</dbReference>
<protein>
    <submittedName>
        <fullName evidence="2">Dienelactone hydrolase</fullName>
    </submittedName>
</protein>
<reference evidence="2" key="1">
    <citation type="submission" date="2016-03" db="EMBL/GenBank/DDBJ databases">
        <authorList>
            <person name="Ploux O."/>
        </authorList>
    </citation>
    <scope>NUCLEOTIDE SEQUENCE</scope>
    <source>
        <strain evidence="2">UC10</strain>
    </source>
</reference>
<dbReference type="GO" id="GO:0016787">
    <property type="term" value="F:hydrolase activity"/>
    <property type="evidence" value="ECO:0007669"/>
    <property type="project" value="UniProtKB-KW"/>
</dbReference>
<dbReference type="Pfam" id="PF01738">
    <property type="entry name" value="DLH"/>
    <property type="match status" value="1"/>
</dbReference>
<proteinExistence type="predicted"/>
<dbReference type="PANTHER" id="PTHR46623">
    <property type="entry name" value="CARBOXYMETHYLENEBUTENOLIDASE-RELATED"/>
    <property type="match status" value="1"/>
</dbReference>
<dbReference type="Gene3D" id="3.40.50.1820">
    <property type="entry name" value="alpha/beta hydrolase"/>
    <property type="match status" value="1"/>
</dbReference>
<dbReference type="SUPFAM" id="SSF53474">
    <property type="entry name" value="alpha/beta-Hydrolases"/>
    <property type="match status" value="1"/>
</dbReference>
<organism evidence="2">
    <name type="scientific">uncultured Mycobacterium sp</name>
    <dbReference type="NCBI Taxonomy" id="171292"/>
    <lineage>
        <taxon>Bacteria</taxon>
        <taxon>Bacillati</taxon>
        <taxon>Actinomycetota</taxon>
        <taxon>Actinomycetes</taxon>
        <taxon>Mycobacteriales</taxon>
        <taxon>Mycobacteriaceae</taxon>
        <taxon>Mycobacterium</taxon>
        <taxon>environmental samples</taxon>
    </lineage>
</organism>
<dbReference type="EMBL" id="FLQS01000067">
    <property type="protein sequence ID" value="SBS79178.1"/>
    <property type="molecule type" value="Genomic_DNA"/>
</dbReference>
<dbReference type="AlphaFoldDB" id="A0A1Y5PTG2"/>
<feature type="domain" description="Dienelactone hydrolase" evidence="1">
    <location>
        <begin position="18"/>
        <end position="243"/>
    </location>
</feature>
<evidence type="ECO:0000259" key="1">
    <source>
        <dbReference type="Pfam" id="PF01738"/>
    </source>
</evidence>
<sequence length="246" mass="25871">MPTITDAVTTPDGTCPVTLAVPDGPGPWPAVVMYPDAGGTRATFVDMAVQLAGLGYVVLVPDVYYRSGDWAPFDMATVFTDKAERQRLFSMIGSVTPDAMATDARAFFDYLAARPDVTGETFGTTGYCMGGRTSLTVAGRVPERIAAAMSFHGGGLASEDPGSPHLLADKISAAVYIGGAQDDASFTAAHAETLDKALTDAGVEHTIEWYPALHGFAVPDNAPYDEAAAGRHWDAMKDFFGAHLTA</sequence>
<dbReference type="InterPro" id="IPR051049">
    <property type="entry name" value="Dienelactone_hydrolase-like"/>
</dbReference>
<gene>
    <name evidence="2" type="ORF">MHPYR_70099</name>
</gene>
<dbReference type="InterPro" id="IPR002925">
    <property type="entry name" value="Dienelactn_hydro"/>
</dbReference>